<keyword evidence="1 4" id="KW-0238">DNA-binding</keyword>
<feature type="compositionally biased region" description="Low complexity" evidence="6">
    <location>
        <begin position="128"/>
        <end position="168"/>
    </location>
</feature>
<keyword evidence="9" id="KW-1185">Reference proteome</keyword>
<evidence type="ECO:0000256" key="5">
    <source>
        <dbReference type="RuleBase" id="RU000682"/>
    </source>
</evidence>
<dbReference type="STRING" id="329046.A0A1Y2CZK9"/>
<dbReference type="Proteomes" id="UP000193642">
    <property type="component" value="Unassembled WGS sequence"/>
</dbReference>
<dbReference type="Pfam" id="PF00046">
    <property type="entry name" value="Homeodomain"/>
    <property type="match status" value="1"/>
</dbReference>
<dbReference type="EMBL" id="MCGO01000003">
    <property type="protein sequence ID" value="ORY52304.1"/>
    <property type="molecule type" value="Genomic_DNA"/>
</dbReference>
<dbReference type="InterPro" id="IPR017970">
    <property type="entry name" value="Homeobox_CS"/>
</dbReference>
<dbReference type="GO" id="GO:0003677">
    <property type="term" value="F:DNA binding"/>
    <property type="evidence" value="ECO:0007669"/>
    <property type="project" value="UniProtKB-UniRule"/>
</dbReference>
<feature type="region of interest" description="Disordered" evidence="6">
    <location>
        <begin position="1"/>
        <end position="30"/>
    </location>
</feature>
<reference evidence="8 9" key="1">
    <citation type="submission" date="2016-07" db="EMBL/GenBank/DDBJ databases">
        <title>Pervasive Adenine N6-methylation of Active Genes in Fungi.</title>
        <authorList>
            <consortium name="DOE Joint Genome Institute"/>
            <person name="Mondo S.J."/>
            <person name="Dannebaum R.O."/>
            <person name="Kuo R.C."/>
            <person name="Labutti K."/>
            <person name="Haridas S."/>
            <person name="Kuo A."/>
            <person name="Salamov A."/>
            <person name="Ahrendt S.R."/>
            <person name="Lipzen A."/>
            <person name="Sullivan W."/>
            <person name="Andreopoulos W.B."/>
            <person name="Clum A."/>
            <person name="Lindquist E."/>
            <person name="Daum C."/>
            <person name="Ramamoorthy G.K."/>
            <person name="Gryganskyi A."/>
            <person name="Culley D."/>
            <person name="Magnuson J.K."/>
            <person name="James T.Y."/>
            <person name="O'Malley M.A."/>
            <person name="Stajich J.E."/>
            <person name="Spatafora J.W."/>
            <person name="Visel A."/>
            <person name="Grigoriev I.V."/>
        </authorList>
    </citation>
    <scope>NUCLEOTIDE SEQUENCE [LARGE SCALE GENOMIC DNA]</scope>
    <source>
        <strain evidence="8 9">JEL800</strain>
    </source>
</reference>
<dbReference type="SUPFAM" id="SSF46689">
    <property type="entry name" value="Homeodomain-like"/>
    <property type="match status" value="1"/>
</dbReference>
<feature type="compositionally biased region" description="Low complexity" evidence="6">
    <location>
        <begin position="21"/>
        <end position="30"/>
    </location>
</feature>
<dbReference type="SMART" id="SM00389">
    <property type="entry name" value="HOX"/>
    <property type="match status" value="1"/>
</dbReference>
<dbReference type="InterPro" id="IPR050460">
    <property type="entry name" value="Distal-less_Homeobox_TF"/>
</dbReference>
<organism evidence="8 9">
    <name type="scientific">Rhizoclosmatium globosum</name>
    <dbReference type="NCBI Taxonomy" id="329046"/>
    <lineage>
        <taxon>Eukaryota</taxon>
        <taxon>Fungi</taxon>
        <taxon>Fungi incertae sedis</taxon>
        <taxon>Chytridiomycota</taxon>
        <taxon>Chytridiomycota incertae sedis</taxon>
        <taxon>Chytridiomycetes</taxon>
        <taxon>Chytridiales</taxon>
        <taxon>Chytriomycetaceae</taxon>
        <taxon>Rhizoclosmatium</taxon>
    </lineage>
</organism>
<protein>
    <recommendedName>
        <fullName evidence="7">Homeobox domain-containing protein</fullName>
    </recommendedName>
</protein>
<accession>A0A1Y2CZK9</accession>
<dbReference type="PROSITE" id="PS00027">
    <property type="entry name" value="HOMEOBOX_1"/>
    <property type="match status" value="1"/>
</dbReference>
<gene>
    <name evidence="8" type="ORF">BCR33DRAFT_314970</name>
</gene>
<dbReference type="GO" id="GO:0005634">
    <property type="term" value="C:nucleus"/>
    <property type="evidence" value="ECO:0007669"/>
    <property type="project" value="UniProtKB-SubCell"/>
</dbReference>
<feature type="DNA-binding region" description="Homeobox" evidence="4">
    <location>
        <begin position="170"/>
        <end position="229"/>
    </location>
</feature>
<proteinExistence type="predicted"/>
<evidence type="ECO:0000313" key="9">
    <source>
        <dbReference type="Proteomes" id="UP000193642"/>
    </source>
</evidence>
<dbReference type="Gene3D" id="1.10.10.60">
    <property type="entry name" value="Homeodomain-like"/>
    <property type="match status" value="1"/>
</dbReference>
<evidence type="ECO:0000256" key="4">
    <source>
        <dbReference type="PROSITE-ProRule" id="PRU00108"/>
    </source>
</evidence>
<evidence type="ECO:0000256" key="3">
    <source>
        <dbReference type="ARBA" id="ARBA00023242"/>
    </source>
</evidence>
<feature type="compositionally biased region" description="Low complexity" evidence="6">
    <location>
        <begin position="1"/>
        <end position="11"/>
    </location>
</feature>
<dbReference type="PROSITE" id="PS50071">
    <property type="entry name" value="HOMEOBOX_2"/>
    <property type="match status" value="1"/>
</dbReference>
<comment type="caution">
    <text evidence="8">The sequence shown here is derived from an EMBL/GenBank/DDBJ whole genome shotgun (WGS) entry which is preliminary data.</text>
</comment>
<dbReference type="OrthoDB" id="2161329at2759"/>
<keyword evidence="2 4" id="KW-0371">Homeobox</keyword>
<dbReference type="AlphaFoldDB" id="A0A1Y2CZK9"/>
<evidence type="ECO:0000256" key="1">
    <source>
        <dbReference type="ARBA" id="ARBA00023125"/>
    </source>
</evidence>
<feature type="domain" description="Homeobox" evidence="7">
    <location>
        <begin position="168"/>
        <end position="228"/>
    </location>
</feature>
<evidence type="ECO:0000256" key="2">
    <source>
        <dbReference type="ARBA" id="ARBA00023155"/>
    </source>
</evidence>
<dbReference type="PANTHER" id="PTHR24327">
    <property type="entry name" value="HOMEOBOX PROTEIN"/>
    <property type="match status" value="1"/>
</dbReference>
<comment type="subcellular location">
    <subcellularLocation>
        <location evidence="4 5">Nucleus</location>
    </subcellularLocation>
</comment>
<evidence type="ECO:0000313" key="8">
    <source>
        <dbReference type="EMBL" id="ORY52304.1"/>
    </source>
</evidence>
<evidence type="ECO:0000259" key="7">
    <source>
        <dbReference type="PROSITE" id="PS50071"/>
    </source>
</evidence>
<dbReference type="CDD" id="cd00086">
    <property type="entry name" value="homeodomain"/>
    <property type="match status" value="1"/>
</dbReference>
<keyword evidence="3 4" id="KW-0539">Nucleus</keyword>
<feature type="region of interest" description="Disordered" evidence="6">
    <location>
        <begin position="128"/>
        <end position="174"/>
    </location>
</feature>
<sequence length="240" mass="26091">MNMFTSSYNSPSPTPTLRIESPFASFHSSSTPPHTPTCLPLSIVAPSPAPFYLDTSAPQQQPATEVAFTSPILAPASPKSVSLLRTVKKTAILKKAASPSGLRPLTFQDFKASPSPIAHSLLDESTVEPVSPVSEVASEPSNPDKSPAPPSITTTSSSRSSKKSSSASQGTKKRHILQEWETEVLNKCFEQNQFLVSEQAKDLSARLGMTVNQVRIWFQNKRAFVKRQMSKNSNMTEDDD</sequence>
<dbReference type="InterPro" id="IPR001356">
    <property type="entry name" value="HD"/>
</dbReference>
<name>A0A1Y2CZK9_9FUNG</name>
<dbReference type="GO" id="GO:0000981">
    <property type="term" value="F:DNA-binding transcription factor activity, RNA polymerase II-specific"/>
    <property type="evidence" value="ECO:0007669"/>
    <property type="project" value="InterPro"/>
</dbReference>
<dbReference type="InterPro" id="IPR009057">
    <property type="entry name" value="Homeodomain-like_sf"/>
</dbReference>
<evidence type="ECO:0000256" key="6">
    <source>
        <dbReference type="SAM" id="MobiDB-lite"/>
    </source>
</evidence>